<dbReference type="EMBL" id="MN545971">
    <property type="protein sequence ID" value="QGF21210.1"/>
    <property type="molecule type" value="Genomic_DNA"/>
</dbReference>
<evidence type="ECO:0008006" key="3">
    <source>
        <dbReference type="Google" id="ProtNLM"/>
    </source>
</evidence>
<organism evidence="1 2">
    <name type="scientific">Citrobacter phage HCF1</name>
    <dbReference type="NCBI Taxonomy" id="2849700"/>
    <lineage>
        <taxon>Viruses</taxon>
        <taxon>Duplodnaviria</taxon>
        <taxon>Heunggongvirae</taxon>
        <taxon>Uroviricota</taxon>
        <taxon>Caudoviricetes</taxon>
        <taxon>Drexlerviridae</taxon>
        <taxon>Hicfunavirus</taxon>
        <taxon>Hicfunavirus HCF1</taxon>
    </lineage>
</organism>
<gene>
    <name evidence="1" type="ORF">HCF1_11</name>
</gene>
<evidence type="ECO:0000313" key="2">
    <source>
        <dbReference type="Proteomes" id="UP000397058"/>
    </source>
</evidence>
<evidence type="ECO:0000313" key="1">
    <source>
        <dbReference type="EMBL" id="QGF21210.1"/>
    </source>
</evidence>
<name>A0ABX6D476_9CAUD</name>
<keyword evidence="2" id="KW-1185">Reference proteome</keyword>
<dbReference type="Proteomes" id="UP000397058">
    <property type="component" value="Segment"/>
</dbReference>
<sequence length="58" mass="6693">MKLLCTGEYPGFTHGEMYTATVGFDQTFGYKCYVVKDDDGDSRSIDFETEDFIEDKYL</sequence>
<proteinExistence type="predicted"/>
<accession>A0ABX6D476</accession>
<protein>
    <recommendedName>
        <fullName evidence="3">Phage protein</fullName>
    </recommendedName>
</protein>
<reference evidence="1 2" key="1">
    <citation type="submission" date="2019-10" db="EMBL/GenBank/DDBJ databases">
        <authorList>
            <person name="Kumar P."/>
            <person name="Meghvansi M.K."/>
            <person name="Kamboj D.V."/>
        </authorList>
    </citation>
    <scope>NUCLEOTIDE SEQUENCE [LARGE SCALE GENOMIC DNA]</scope>
</reference>